<evidence type="ECO:0000256" key="1">
    <source>
        <dbReference type="SAM" id="MobiDB-lite"/>
    </source>
</evidence>
<feature type="non-terminal residue" evidence="2">
    <location>
        <position position="124"/>
    </location>
</feature>
<dbReference type="AlphaFoldDB" id="A0A0B7C2S4"/>
<feature type="region of interest" description="Disordered" evidence="1">
    <location>
        <begin position="34"/>
        <end position="58"/>
    </location>
</feature>
<name>A0A0B7C2S4_9EUPU</name>
<organism evidence="2">
    <name type="scientific">Arion vulgaris</name>
    <dbReference type="NCBI Taxonomy" id="1028688"/>
    <lineage>
        <taxon>Eukaryota</taxon>
        <taxon>Metazoa</taxon>
        <taxon>Spiralia</taxon>
        <taxon>Lophotrochozoa</taxon>
        <taxon>Mollusca</taxon>
        <taxon>Gastropoda</taxon>
        <taxon>Heterobranchia</taxon>
        <taxon>Euthyneura</taxon>
        <taxon>Panpulmonata</taxon>
        <taxon>Eupulmonata</taxon>
        <taxon>Stylommatophora</taxon>
        <taxon>Helicina</taxon>
        <taxon>Arionoidea</taxon>
        <taxon>Arionidae</taxon>
        <taxon>Arion</taxon>
    </lineage>
</organism>
<dbReference type="EMBL" id="HACG01051879">
    <property type="protein sequence ID" value="CEK98750.1"/>
    <property type="molecule type" value="Transcribed_RNA"/>
</dbReference>
<evidence type="ECO:0000313" key="2">
    <source>
        <dbReference type="EMBL" id="CEK98750.1"/>
    </source>
</evidence>
<reference evidence="2" key="1">
    <citation type="submission" date="2014-12" db="EMBL/GenBank/DDBJ databases">
        <title>Insight into the proteome of Arion vulgaris.</title>
        <authorList>
            <person name="Aradska J."/>
            <person name="Bulat T."/>
            <person name="Smidak R."/>
            <person name="Sarate P."/>
            <person name="Gangsoo J."/>
            <person name="Sialana F."/>
            <person name="Bilban M."/>
            <person name="Lubec G."/>
        </authorList>
    </citation>
    <scope>NUCLEOTIDE SEQUENCE</scope>
    <source>
        <tissue evidence="2">Skin</tissue>
    </source>
</reference>
<proteinExistence type="predicted"/>
<gene>
    <name evidence="2" type="primary">ORF219496</name>
</gene>
<protein>
    <submittedName>
        <fullName evidence="2">Uncharacterized protein</fullName>
    </submittedName>
</protein>
<feature type="compositionally biased region" description="Polar residues" evidence="1">
    <location>
        <begin position="44"/>
        <end position="58"/>
    </location>
</feature>
<sequence>IADNSNIIDNLKPLGVSTTTRTEKQRKDKFWFHRWRPRKRKNDSPTQHQSQGATYVSNCNSHLNYGESSFEYDTSATSNDFENKHRVSSIVDYDNTMSVTEFENSLTSDSDFFLESSKLFEVNP</sequence>
<accession>A0A0B7C2S4</accession>
<feature type="non-terminal residue" evidence="2">
    <location>
        <position position="1"/>
    </location>
</feature>